<evidence type="ECO:0000313" key="2">
    <source>
        <dbReference type="EMBL" id="KAF9624048.1"/>
    </source>
</evidence>
<dbReference type="OrthoDB" id="1080584at2759"/>
<dbReference type="PANTHER" id="PTHR32370">
    <property type="entry name" value="OS12G0117600 PROTEIN"/>
    <property type="match status" value="1"/>
</dbReference>
<organism evidence="2 3">
    <name type="scientific">Coptis chinensis</name>
    <dbReference type="NCBI Taxonomy" id="261450"/>
    <lineage>
        <taxon>Eukaryota</taxon>
        <taxon>Viridiplantae</taxon>
        <taxon>Streptophyta</taxon>
        <taxon>Embryophyta</taxon>
        <taxon>Tracheophyta</taxon>
        <taxon>Spermatophyta</taxon>
        <taxon>Magnoliopsida</taxon>
        <taxon>Ranunculales</taxon>
        <taxon>Ranunculaceae</taxon>
        <taxon>Coptidoideae</taxon>
        <taxon>Coptis</taxon>
    </lineage>
</organism>
<proteinExistence type="predicted"/>
<dbReference type="EMBL" id="JADFTS010000001">
    <property type="protein sequence ID" value="KAF9624048.1"/>
    <property type="molecule type" value="Genomic_DNA"/>
</dbReference>
<evidence type="ECO:0000313" key="3">
    <source>
        <dbReference type="Proteomes" id="UP000631114"/>
    </source>
</evidence>
<sequence>MKELNDHVQVHINGEHSFLLNKRIMCKYSGKLMKMIKQENKNTYMKNRAVEVNEFPGGANGFELVSRFCYNNGRIQIAPTNISILYCSAIFLEMTEKISPCNLIQKTENFLEGLFYWSWADILIALKSCECLFSWAESFGLLHKLISSLIAKISQNSDFMLTPSSSSSPLSSSPEALESGFRLSFSSKATPSSGISSKPRSPSKAWWFDELTILSPKIIEKVIKTMGCYGTDNNSLILTKFLIHYLKSAAAKKRSGISSEYKLHSECYAGLADTAVHGVVLMGKT</sequence>
<comment type="caution">
    <text evidence="2">The sequence shown here is derived from an EMBL/GenBank/DDBJ whole genome shotgun (WGS) entry which is preliminary data.</text>
</comment>
<protein>
    <recommendedName>
        <fullName evidence="4">BTB/POZ domain-containing protein</fullName>
    </recommendedName>
</protein>
<keyword evidence="3" id="KW-1185">Reference proteome</keyword>
<evidence type="ECO:0008006" key="4">
    <source>
        <dbReference type="Google" id="ProtNLM"/>
    </source>
</evidence>
<reference evidence="2 3" key="1">
    <citation type="submission" date="2020-10" db="EMBL/GenBank/DDBJ databases">
        <title>The Coptis chinensis genome and diversification of protoberbering-type alkaloids.</title>
        <authorList>
            <person name="Wang B."/>
            <person name="Shu S."/>
            <person name="Song C."/>
            <person name="Liu Y."/>
        </authorList>
    </citation>
    <scope>NUCLEOTIDE SEQUENCE [LARGE SCALE GENOMIC DNA]</scope>
    <source>
        <strain evidence="2">HL-2020</strain>
        <tissue evidence="2">Leaf</tissue>
    </source>
</reference>
<dbReference type="AlphaFoldDB" id="A0A835IVM1"/>
<comment type="pathway">
    <text evidence="1">Protein modification; protein ubiquitination.</text>
</comment>
<dbReference type="InterPro" id="IPR011333">
    <property type="entry name" value="SKP1/BTB/POZ_sf"/>
</dbReference>
<dbReference type="InterPro" id="IPR043454">
    <property type="entry name" value="NPH3/RPT2-like"/>
</dbReference>
<evidence type="ECO:0000256" key="1">
    <source>
        <dbReference type="ARBA" id="ARBA00004906"/>
    </source>
</evidence>
<gene>
    <name evidence="2" type="ORF">IFM89_007746</name>
</gene>
<accession>A0A835IVM1</accession>
<name>A0A835IVM1_9MAGN</name>
<dbReference type="Proteomes" id="UP000631114">
    <property type="component" value="Unassembled WGS sequence"/>
</dbReference>
<dbReference type="SUPFAM" id="SSF54695">
    <property type="entry name" value="POZ domain"/>
    <property type="match status" value="1"/>
</dbReference>